<dbReference type="EMBL" id="QXFV01001079">
    <property type="protein sequence ID" value="KAE9015888.1"/>
    <property type="molecule type" value="Genomic_DNA"/>
</dbReference>
<feature type="region of interest" description="Disordered" evidence="1">
    <location>
        <begin position="72"/>
        <end position="97"/>
    </location>
</feature>
<gene>
    <name evidence="2" type="ORF">PR001_g14790</name>
</gene>
<sequence>MPLVNDESPHELVVKRALVLFKPFRAVLDLVTDPTSDAQWIDAFKQWEPTRSGFTREIMANMDDYCRAAMQDQECSGNAEPETDNEASNDSGEPTGMREDVEAALDRVTSSKADPVVGGADAFGRLFDCDEGDGNSELELELHDENTDASALAPTLPVFPNAESSVSSDAYRDLLGAAAHSTATMDADLRSRGATLEFPLDELQRLVNDTTNDESEPQRSQQYYNERPTEVVALVIDALEDVPAWSPLPPNAPRPPPPLRPYASVQDVSRAYTLNERLDAAFALITTSLLRRFLRQELAGLQDNDGGCNRTAANLDACLRDDQLLLFLGGPGGGTGKSRVIDAVDAFCLSWHRDDSVVKAALTGKAATLIGGWTLASFLMRIQHAIKAKRFGPIDLLVIDEVSVMGKPDFLRLDKLLRRYTQMPPVNANPIYIDPSTKTTASTKDIEGFDLWLKFSTVVMLQESVRFRRDPEWGEGCRLARLGQWMPAFIALINSRIIEQPHGQEEETGAENELEHERQWTMQPQPTLRSQIAHGSVFVTPENATRLAVNNAFVAETALLLPIDAQPVRDVANFTGALNGLNRSDIHYVMSLPDSNFGRVAPYLDLIDGMAVQVTQNVATIKGVANGTLGTLEHVHFPPDTTFRLVRDGASRMVVRLPDRPPEYAILRVPRPHAVAIRAGVDPELFPVFFATEAYAKATISLPRAPNGQRRSITVRPQQLPFVCAVGSTIYKGWIF</sequence>
<name>A0A6A3LCX2_9STRA</name>
<evidence type="ECO:0000313" key="2">
    <source>
        <dbReference type="EMBL" id="KAE9015888.1"/>
    </source>
</evidence>
<dbReference type="Proteomes" id="UP000429607">
    <property type="component" value="Unassembled WGS sequence"/>
</dbReference>
<accession>A0A6A3LCX2</accession>
<protein>
    <recommendedName>
        <fullName evidence="4">ATP-dependent DNA helicase</fullName>
    </recommendedName>
</protein>
<comment type="caution">
    <text evidence="2">The sequence shown here is derived from an EMBL/GenBank/DDBJ whole genome shotgun (WGS) entry which is preliminary data.</text>
</comment>
<proteinExistence type="predicted"/>
<evidence type="ECO:0000313" key="3">
    <source>
        <dbReference type="Proteomes" id="UP000429607"/>
    </source>
</evidence>
<evidence type="ECO:0008006" key="4">
    <source>
        <dbReference type="Google" id="ProtNLM"/>
    </source>
</evidence>
<dbReference type="InterPro" id="IPR027417">
    <property type="entry name" value="P-loop_NTPase"/>
</dbReference>
<evidence type="ECO:0000256" key="1">
    <source>
        <dbReference type="SAM" id="MobiDB-lite"/>
    </source>
</evidence>
<organism evidence="2 3">
    <name type="scientific">Phytophthora rubi</name>
    <dbReference type="NCBI Taxonomy" id="129364"/>
    <lineage>
        <taxon>Eukaryota</taxon>
        <taxon>Sar</taxon>
        <taxon>Stramenopiles</taxon>
        <taxon>Oomycota</taxon>
        <taxon>Peronosporomycetes</taxon>
        <taxon>Peronosporales</taxon>
        <taxon>Peronosporaceae</taxon>
        <taxon>Phytophthora</taxon>
    </lineage>
</organism>
<reference evidence="2 3" key="1">
    <citation type="submission" date="2018-09" db="EMBL/GenBank/DDBJ databases">
        <title>Genomic investigation of the strawberry pathogen Phytophthora fragariae indicates pathogenicity is determined by transcriptional variation in three key races.</title>
        <authorList>
            <person name="Adams T.M."/>
            <person name="Armitage A.D."/>
            <person name="Sobczyk M.K."/>
            <person name="Bates H.J."/>
            <person name="Dunwell J.M."/>
            <person name="Nellist C.F."/>
            <person name="Harrison R.J."/>
        </authorList>
    </citation>
    <scope>NUCLEOTIDE SEQUENCE [LARGE SCALE GENOMIC DNA]</scope>
    <source>
        <strain evidence="2 3">SCRP249</strain>
    </source>
</reference>
<dbReference type="Gene3D" id="3.40.50.300">
    <property type="entry name" value="P-loop containing nucleotide triphosphate hydrolases"/>
    <property type="match status" value="1"/>
</dbReference>
<dbReference type="AlphaFoldDB" id="A0A6A3LCX2"/>